<feature type="chain" id="PRO_5046741852" evidence="1">
    <location>
        <begin position="28"/>
        <end position="708"/>
    </location>
</feature>
<comment type="caution">
    <text evidence="3">The sequence shown here is derived from an EMBL/GenBank/DDBJ whole genome shotgun (WGS) entry which is preliminary data.</text>
</comment>
<keyword evidence="1" id="KW-0732">Signal</keyword>
<evidence type="ECO:0000259" key="2">
    <source>
        <dbReference type="PROSITE" id="PS51208"/>
    </source>
</evidence>
<dbReference type="SMART" id="SM00869">
    <property type="entry name" value="Autotransporter"/>
    <property type="match status" value="1"/>
</dbReference>
<sequence length="708" mass="73406">MMLPNRSLLCILSGSTALALMAAQAAATDYVVSSDRSTTLVLSDDGDSLTVERGASIDTTAGTDHAVEANADNQRIVNFGEIFGGRSGIDIDGDNTVVINHGTIFAADRDGIYFSELEGHHNTVVNYGMISSAPGANRGVYFSETYGSFGRLDNFGTITSEGIRPGVTLGSTYGYAYVFHNHSGGEIGSAFSRGAYFSSTYGYRNSLINDGVIWSSGDAGVEFNMTGGHGNTLINNGIIRSSGGPGVDFSNSYVDPATIESQLIADNPFVSEFVPEENALFNFGLIESTVEHGVLFRSSDRTEELSNFGTIIAATGYDAIHMASDMAGSRVTLGGGSVLDGGVVFDSPDDVLMIAPGLNLHLTYDGTLEGVTSPVPFYHDAGSTMVYAIDPSGFALSQSFIETLSGAVHAAVRDASDGGPFPAGGYAQGDADGNGHVWASGFAGYQQQDGSGITTGGAQSYGGFIAGGGYASGAHSFGGFLGASHSELKSHYDAQRIDADTLFGGLYGAGDMGRNRVSASLVGGLGRFSSERTVANNTVAGGVETASGDYDGYFFSPALTVSRALNEKVAVSVGGHFASLFLDGYTETGSAANMRVSSRDLHAATIRSQVNYRAAEQHTAGGTLSVETWAGIDGVFNLGDDDVNVTLAGMPFAVAGSFGESRVSGFAGVGLKHRPDRGNWSLDASLEGRGGSDSFAEVRARASFGLMF</sequence>
<gene>
    <name evidence="3" type="ORF">KY465_01045</name>
</gene>
<evidence type="ECO:0000313" key="4">
    <source>
        <dbReference type="Proteomes" id="UP001430804"/>
    </source>
</evidence>
<dbReference type="PROSITE" id="PS51208">
    <property type="entry name" value="AUTOTRANSPORTER"/>
    <property type="match status" value="1"/>
</dbReference>
<dbReference type="RefSeq" id="WP_219157560.1">
    <property type="nucleotide sequence ID" value="NZ_JAHWQX010000001.1"/>
</dbReference>
<name>A0ABS6WIU3_9HYPH</name>
<dbReference type="EMBL" id="JAHWQX010000001">
    <property type="protein sequence ID" value="MBW3095858.1"/>
    <property type="molecule type" value="Genomic_DNA"/>
</dbReference>
<feature type="signal peptide" evidence="1">
    <location>
        <begin position="1"/>
        <end position="27"/>
    </location>
</feature>
<feature type="domain" description="Autotransporter" evidence="2">
    <location>
        <begin position="430"/>
        <end position="708"/>
    </location>
</feature>
<protein>
    <submittedName>
        <fullName evidence="3">Autotransporter outer membrane beta-barrel domain-containing protein</fullName>
    </submittedName>
</protein>
<dbReference type="InterPro" id="IPR005546">
    <property type="entry name" value="Autotransporte_beta"/>
</dbReference>
<proteinExistence type="predicted"/>
<accession>A0ABS6WIU3</accession>
<keyword evidence="4" id="KW-1185">Reference proteome</keyword>
<evidence type="ECO:0000313" key="3">
    <source>
        <dbReference type="EMBL" id="MBW3095858.1"/>
    </source>
</evidence>
<evidence type="ECO:0000256" key="1">
    <source>
        <dbReference type="SAM" id="SignalP"/>
    </source>
</evidence>
<dbReference type="Proteomes" id="UP001430804">
    <property type="component" value="Unassembled WGS sequence"/>
</dbReference>
<reference evidence="3" key="1">
    <citation type="submission" date="2021-07" db="EMBL/GenBank/DDBJ databases">
        <title>Pseudohoeflea marina sp. nov. a polyhydroxyalcanoate-producing bacterium.</title>
        <authorList>
            <person name="Zheng W."/>
            <person name="Yu S."/>
            <person name="Huang Y."/>
        </authorList>
    </citation>
    <scope>NUCLEOTIDE SEQUENCE</scope>
    <source>
        <strain evidence="3">DP4N28-3</strain>
    </source>
</reference>
<organism evidence="3 4">
    <name type="scientific">Pseudohoeflea coraliihabitans</name>
    <dbReference type="NCBI Taxonomy" id="2860393"/>
    <lineage>
        <taxon>Bacteria</taxon>
        <taxon>Pseudomonadati</taxon>
        <taxon>Pseudomonadota</taxon>
        <taxon>Alphaproteobacteria</taxon>
        <taxon>Hyphomicrobiales</taxon>
        <taxon>Rhizobiaceae</taxon>
        <taxon>Pseudohoeflea</taxon>
    </lineage>
</organism>
<dbReference type="Pfam" id="PF03797">
    <property type="entry name" value="Autotransporter"/>
    <property type="match status" value="1"/>
</dbReference>